<dbReference type="EMBL" id="MPUH01000116">
    <property type="protein sequence ID" value="OMJ89853.1"/>
    <property type="molecule type" value="Genomic_DNA"/>
</dbReference>
<dbReference type="InterPro" id="IPR000719">
    <property type="entry name" value="Prot_kinase_dom"/>
</dbReference>
<dbReference type="OrthoDB" id="5979581at2759"/>
<dbReference type="InterPro" id="IPR017441">
    <property type="entry name" value="Protein_kinase_ATP_BS"/>
</dbReference>
<dbReference type="InterPro" id="IPR011009">
    <property type="entry name" value="Kinase-like_dom_sf"/>
</dbReference>
<dbReference type="Proteomes" id="UP000187209">
    <property type="component" value="Unassembled WGS sequence"/>
</dbReference>
<keyword evidence="2" id="KW-0067">ATP-binding</keyword>
<feature type="binding site" evidence="2">
    <location>
        <position position="38"/>
    </location>
    <ligand>
        <name>ATP</name>
        <dbReference type="ChEBI" id="CHEBI:30616"/>
    </ligand>
</feature>
<dbReference type="Gene3D" id="1.10.510.10">
    <property type="entry name" value="Transferase(Phosphotransferase) domain 1"/>
    <property type="match status" value="1"/>
</dbReference>
<organism evidence="4 5">
    <name type="scientific">Stentor coeruleus</name>
    <dbReference type="NCBI Taxonomy" id="5963"/>
    <lineage>
        <taxon>Eukaryota</taxon>
        <taxon>Sar</taxon>
        <taxon>Alveolata</taxon>
        <taxon>Ciliophora</taxon>
        <taxon>Postciliodesmatophora</taxon>
        <taxon>Heterotrichea</taxon>
        <taxon>Heterotrichida</taxon>
        <taxon>Stentoridae</taxon>
        <taxon>Stentor</taxon>
    </lineage>
</organism>
<evidence type="ECO:0000313" key="5">
    <source>
        <dbReference type="Proteomes" id="UP000187209"/>
    </source>
</evidence>
<feature type="domain" description="Protein kinase" evidence="3">
    <location>
        <begin position="9"/>
        <end position="371"/>
    </location>
</feature>
<dbReference type="SUPFAM" id="SSF56112">
    <property type="entry name" value="Protein kinase-like (PK-like)"/>
    <property type="match status" value="1"/>
</dbReference>
<evidence type="ECO:0000259" key="3">
    <source>
        <dbReference type="PROSITE" id="PS50011"/>
    </source>
</evidence>
<name>A0A1R2CLF5_9CILI</name>
<proteinExistence type="predicted"/>
<dbReference type="GO" id="GO:0005524">
    <property type="term" value="F:ATP binding"/>
    <property type="evidence" value="ECO:0007669"/>
    <property type="project" value="UniProtKB-UniRule"/>
</dbReference>
<evidence type="ECO:0000313" key="4">
    <source>
        <dbReference type="EMBL" id="OMJ89853.1"/>
    </source>
</evidence>
<dbReference type="InterPro" id="IPR050235">
    <property type="entry name" value="CK1_Ser-Thr_kinase"/>
</dbReference>
<dbReference type="PANTHER" id="PTHR11909">
    <property type="entry name" value="CASEIN KINASE-RELATED"/>
    <property type="match status" value="1"/>
</dbReference>
<protein>
    <recommendedName>
        <fullName evidence="1">Casein kinase I</fullName>
    </recommendedName>
</protein>
<keyword evidence="2" id="KW-0547">Nucleotide-binding</keyword>
<sequence>MEELLANRYQVQKLIGKGSFGSVYAAIDLKTKKKLAIKVESVSVSPSPIEKEILVLKKLNGQEGFPKLYSYGTYQEHNYIVMQRLGKSLSQIFKDFSHHFTIAEVAYLGWQMVKRIENLHSMEFVHRDIKPSQFLVKGKNLYLVDFGSCKSFIYASSFHIPMTEDIGFIGTHMFASRNAHFKMQLSRRDDLESMCYSLAYLLRGDLPWMESDSSKNTEAKIGFRKINYSTLALFENFPEEFSQVLTYIKGLNFYYCPDYIFITNMFKNLLEKYNNNSIRLFKKPKTTCETCSLKTYKHTDIKKHHEKVRRNTQKAENCICLTEESSSLPEFKNRQQVSDKIEANASEILIVKTQKRISEIIKDQEEGCNIF</sequence>
<evidence type="ECO:0000256" key="1">
    <source>
        <dbReference type="ARBA" id="ARBA00023860"/>
    </source>
</evidence>
<dbReference type="PROSITE" id="PS00107">
    <property type="entry name" value="PROTEIN_KINASE_ATP"/>
    <property type="match status" value="1"/>
</dbReference>
<accession>A0A1R2CLF5</accession>
<keyword evidence="5" id="KW-1185">Reference proteome</keyword>
<dbReference type="PROSITE" id="PS50011">
    <property type="entry name" value="PROTEIN_KINASE_DOM"/>
    <property type="match status" value="1"/>
</dbReference>
<dbReference type="GO" id="GO:0004672">
    <property type="term" value="F:protein kinase activity"/>
    <property type="evidence" value="ECO:0007669"/>
    <property type="project" value="InterPro"/>
</dbReference>
<dbReference type="Pfam" id="PF00069">
    <property type="entry name" value="Pkinase"/>
    <property type="match status" value="1"/>
</dbReference>
<evidence type="ECO:0000256" key="2">
    <source>
        <dbReference type="PROSITE-ProRule" id="PRU10141"/>
    </source>
</evidence>
<dbReference type="SMART" id="SM00220">
    <property type="entry name" value="S_TKc"/>
    <property type="match status" value="1"/>
</dbReference>
<dbReference type="AlphaFoldDB" id="A0A1R2CLF5"/>
<comment type="caution">
    <text evidence="4">The sequence shown here is derived from an EMBL/GenBank/DDBJ whole genome shotgun (WGS) entry which is preliminary data.</text>
</comment>
<reference evidence="4 5" key="1">
    <citation type="submission" date="2016-11" db="EMBL/GenBank/DDBJ databases">
        <title>The macronuclear genome of Stentor coeruleus: a giant cell with tiny introns.</title>
        <authorList>
            <person name="Slabodnick M."/>
            <person name="Ruby J.G."/>
            <person name="Reiff S.B."/>
            <person name="Swart E.C."/>
            <person name="Gosai S."/>
            <person name="Prabakaran S."/>
            <person name="Witkowska E."/>
            <person name="Larue G.E."/>
            <person name="Fisher S."/>
            <person name="Freeman R.M."/>
            <person name="Gunawardena J."/>
            <person name="Chu W."/>
            <person name="Stover N.A."/>
            <person name="Gregory B.D."/>
            <person name="Nowacki M."/>
            <person name="Derisi J."/>
            <person name="Roy S.W."/>
            <person name="Marshall W.F."/>
            <person name="Sood P."/>
        </authorList>
    </citation>
    <scope>NUCLEOTIDE SEQUENCE [LARGE SCALE GENOMIC DNA]</scope>
    <source>
        <strain evidence="4">WM001</strain>
    </source>
</reference>
<gene>
    <name evidence="4" type="ORF">SteCoe_7935</name>
</gene>